<comment type="caution">
    <text evidence="6">The sequence shown here is derived from an EMBL/GenBank/DDBJ whole genome shotgun (WGS) entry which is preliminary data.</text>
</comment>
<dbReference type="PROSITE" id="PS50112">
    <property type="entry name" value="PAS"/>
    <property type="match status" value="2"/>
</dbReference>
<feature type="domain" description="PAS" evidence="2">
    <location>
        <begin position="18"/>
        <end position="55"/>
    </location>
</feature>
<dbReference type="SMART" id="SM00267">
    <property type="entry name" value="GGDEF"/>
    <property type="match status" value="1"/>
</dbReference>
<dbReference type="SUPFAM" id="SSF141868">
    <property type="entry name" value="EAL domain-like"/>
    <property type="match status" value="1"/>
</dbReference>
<feature type="domain" description="PAC" evidence="3">
    <location>
        <begin position="89"/>
        <end position="141"/>
    </location>
</feature>
<dbReference type="CDD" id="cd01949">
    <property type="entry name" value="GGDEF"/>
    <property type="match status" value="1"/>
</dbReference>
<dbReference type="PROSITE" id="PS50883">
    <property type="entry name" value="EAL"/>
    <property type="match status" value="1"/>
</dbReference>
<dbReference type="InterPro" id="IPR001633">
    <property type="entry name" value="EAL_dom"/>
</dbReference>
<dbReference type="InterPro" id="IPR000700">
    <property type="entry name" value="PAS-assoc_C"/>
</dbReference>
<dbReference type="PROSITE" id="PS50887">
    <property type="entry name" value="GGDEF"/>
    <property type="match status" value="1"/>
</dbReference>
<dbReference type="Pfam" id="PF13426">
    <property type="entry name" value="PAS_9"/>
    <property type="match status" value="2"/>
</dbReference>
<dbReference type="PANTHER" id="PTHR44757:SF2">
    <property type="entry name" value="BIOFILM ARCHITECTURE MAINTENANCE PROTEIN MBAA"/>
    <property type="match status" value="1"/>
</dbReference>
<evidence type="ECO:0000256" key="1">
    <source>
        <dbReference type="ARBA" id="ARBA00051114"/>
    </source>
</evidence>
<dbReference type="InterPro" id="IPR035919">
    <property type="entry name" value="EAL_sf"/>
</dbReference>
<evidence type="ECO:0000313" key="7">
    <source>
        <dbReference type="Proteomes" id="UP000251075"/>
    </source>
</evidence>
<evidence type="ECO:0000259" key="3">
    <source>
        <dbReference type="PROSITE" id="PS50113"/>
    </source>
</evidence>
<dbReference type="EMBL" id="PGTO01000004">
    <property type="protein sequence ID" value="RAU22620.1"/>
    <property type="molecule type" value="Genomic_DNA"/>
</dbReference>
<evidence type="ECO:0000259" key="4">
    <source>
        <dbReference type="PROSITE" id="PS50883"/>
    </source>
</evidence>
<accession>A0A364P050</accession>
<dbReference type="FunFam" id="3.30.70.270:FF:000001">
    <property type="entry name" value="Diguanylate cyclase domain protein"/>
    <property type="match status" value="1"/>
</dbReference>
<dbReference type="NCBIfam" id="TIGR00254">
    <property type="entry name" value="GGDEF"/>
    <property type="match status" value="1"/>
</dbReference>
<feature type="domain" description="GGDEF" evidence="5">
    <location>
        <begin position="295"/>
        <end position="427"/>
    </location>
</feature>
<dbReference type="SUPFAM" id="SSF55785">
    <property type="entry name" value="PYP-like sensor domain (PAS domain)"/>
    <property type="match status" value="2"/>
</dbReference>
<dbReference type="Gene3D" id="3.30.70.270">
    <property type="match status" value="1"/>
</dbReference>
<dbReference type="FunFam" id="3.20.20.450:FF:000001">
    <property type="entry name" value="Cyclic di-GMP phosphodiesterase yahA"/>
    <property type="match status" value="1"/>
</dbReference>
<dbReference type="Gene3D" id="3.30.450.20">
    <property type="entry name" value="PAS domain"/>
    <property type="match status" value="2"/>
</dbReference>
<dbReference type="Proteomes" id="UP000251075">
    <property type="component" value="Unassembled WGS sequence"/>
</dbReference>
<name>A0A364P050_9PROT</name>
<dbReference type="InterPro" id="IPR052155">
    <property type="entry name" value="Biofilm_reg_signaling"/>
</dbReference>
<protein>
    <submittedName>
        <fullName evidence="6">Bifunctional diguanylate cyclase/phosphodiesterase</fullName>
    </submittedName>
</protein>
<dbReference type="CDD" id="cd00130">
    <property type="entry name" value="PAS"/>
    <property type="match status" value="2"/>
</dbReference>
<organism evidence="6 7">
    <name type="scientific">Paramagnetospirillum kuznetsovii</name>
    <dbReference type="NCBI Taxonomy" id="2053833"/>
    <lineage>
        <taxon>Bacteria</taxon>
        <taxon>Pseudomonadati</taxon>
        <taxon>Pseudomonadota</taxon>
        <taxon>Alphaproteobacteria</taxon>
        <taxon>Rhodospirillales</taxon>
        <taxon>Magnetospirillaceae</taxon>
        <taxon>Paramagnetospirillum</taxon>
    </lineage>
</organism>
<dbReference type="InterPro" id="IPR000160">
    <property type="entry name" value="GGDEF_dom"/>
</dbReference>
<dbReference type="InterPro" id="IPR029787">
    <property type="entry name" value="Nucleotide_cyclase"/>
</dbReference>
<dbReference type="Gene3D" id="3.20.20.450">
    <property type="entry name" value="EAL domain"/>
    <property type="match status" value="1"/>
</dbReference>
<comment type="catalytic activity">
    <reaction evidence="1">
        <text>3',3'-c-di-GMP + H2O = 5'-phosphoguanylyl(3'-&gt;5')guanosine + H(+)</text>
        <dbReference type="Rhea" id="RHEA:24902"/>
        <dbReference type="ChEBI" id="CHEBI:15377"/>
        <dbReference type="ChEBI" id="CHEBI:15378"/>
        <dbReference type="ChEBI" id="CHEBI:58754"/>
        <dbReference type="ChEBI" id="CHEBI:58805"/>
        <dbReference type="EC" id="3.1.4.52"/>
    </reaction>
    <physiologicalReaction direction="left-to-right" evidence="1">
        <dbReference type="Rhea" id="RHEA:24903"/>
    </physiologicalReaction>
</comment>
<dbReference type="InterPro" id="IPR035965">
    <property type="entry name" value="PAS-like_dom_sf"/>
</dbReference>
<dbReference type="SMART" id="SM00091">
    <property type="entry name" value="PAS"/>
    <property type="match status" value="2"/>
</dbReference>
<feature type="domain" description="EAL" evidence="4">
    <location>
        <begin position="436"/>
        <end position="690"/>
    </location>
</feature>
<sequence>MDTCIPTTAVNESDFGGYRSLFENAVEGIYRTTPDGRYLDANPALARIYGYDSPEELIAGLTDIARDLYVNSVDRALFKEVLERDSVVRNFEARVYNKDRRIIWISENARAVRNSAGQVVCYEGTVQDISERKRSEESLRLAAAVFETVGEAIVVTDSNQNILAVNAAFERMTDWTAAEVVAKPCDIFATEMIGFAEIAEIWRLAASGGLWSGETWISRKDSDPFPAALAMSAIPGEDSKADRFVLLLRDITSRRRDEQRIKFHACHDSLTKLVNRRTVMESLAESMIRAERNGQRLAVLYLDVNRFKDINDSFGHGVGDDLLRQVARRLKACVRASDIIGRLGGDEFVIVLPSVADRGTAEVCVNKVTYAFTEPFTINELELYSSSSIGVALYPDDADTAETLLSRADAAMYHAKRNGLHFSFFDIDMDRQAADRVNLENDLRHALATKQFQLAYQPKVDVGQRRIIGAEALIRWRHPERGAVSPAVFIPVAERAGLIGAIDDWVLSEACSQIGRWRERGLDLPAISVNISPAQFHDGRLTDKVRAGLDTSGLDPTMLELEITETMMASDVDRAIEILGQLTAMGVKVSLDDFGTGYSSLAYLKLFPVSTLKIDRTFVDDLPDDVKDGAIISSIIALAENLGFAVIAEGVETPAQARFLRERGCTAMQGFLFSRPLDGEQFARLLETGIDVLESFGP</sequence>
<proteinExistence type="predicted"/>
<feature type="domain" description="PAC" evidence="3">
    <location>
        <begin position="211"/>
        <end position="263"/>
    </location>
</feature>
<dbReference type="NCBIfam" id="TIGR00229">
    <property type="entry name" value="sensory_box"/>
    <property type="match status" value="2"/>
</dbReference>
<dbReference type="PROSITE" id="PS50113">
    <property type="entry name" value="PAC"/>
    <property type="match status" value="2"/>
</dbReference>
<dbReference type="GO" id="GO:0071111">
    <property type="term" value="F:cyclic-guanylate-specific phosphodiesterase activity"/>
    <property type="evidence" value="ECO:0007669"/>
    <property type="project" value="UniProtKB-EC"/>
</dbReference>
<dbReference type="Pfam" id="PF00563">
    <property type="entry name" value="EAL"/>
    <property type="match status" value="1"/>
</dbReference>
<dbReference type="AlphaFoldDB" id="A0A364P050"/>
<dbReference type="Pfam" id="PF00990">
    <property type="entry name" value="GGDEF"/>
    <property type="match status" value="1"/>
</dbReference>
<dbReference type="InterPro" id="IPR000014">
    <property type="entry name" value="PAS"/>
</dbReference>
<dbReference type="SMART" id="SM00086">
    <property type="entry name" value="PAC"/>
    <property type="match status" value="2"/>
</dbReference>
<evidence type="ECO:0000313" key="6">
    <source>
        <dbReference type="EMBL" id="RAU22620.1"/>
    </source>
</evidence>
<reference evidence="6 7" key="1">
    <citation type="submission" date="2017-11" db="EMBL/GenBank/DDBJ databases">
        <title>Draft genome sequence of magnetotactic bacterium Magnetospirillum kuznetsovii LBB-42.</title>
        <authorList>
            <person name="Grouzdev D.S."/>
            <person name="Rysina M.S."/>
            <person name="Baslerov R.V."/>
            <person name="Koziaeva V."/>
        </authorList>
    </citation>
    <scope>NUCLEOTIDE SEQUENCE [LARGE SCALE GENOMIC DNA]</scope>
    <source>
        <strain evidence="6 7">LBB-42</strain>
    </source>
</reference>
<evidence type="ECO:0000259" key="5">
    <source>
        <dbReference type="PROSITE" id="PS50887"/>
    </source>
</evidence>
<dbReference type="GO" id="GO:0071732">
    <property type="term" value="P:cellular response to nitric oxide"/>
    <property type="evidence" value="ECO:0007669"/>
    <property type="project" value="UniProtKB-ARBA"/>
</dbReference>
<dbReference type="RefSeq" id="WP_112143458.1">
    <property type="nucleotide sequence ID" value="NZ_PGTO01000004.1"/>
</dbReference>
<dbReference type="CDD" id="cd01948">
    <property type="entry name" value="EAL"/>
    <property type="match status" value="1"/>
</dbReference>
<dbReference type="SUPFAM" id="SSF55073">
    <property type="entry name" value="Nucleotide cyclase"/>
    <property type="match status" value="1"/>
</dbReference>
<dbReference type="PANTHER" id="PTHR44757">
    <property type="entry name" value="DIGUANYLATE CYCLASE DGCP"/>
    <property type="match status" value="1"/>
</dbReference>
<dbReference type="InterPro" id="IPR043128">
    <property type="entry name" value="Rev_trsase/Diguanyl_cyclase"/>
</dbReference>
<feature type="domain" description="PAS" evidence="2">
    <location>
        <begin position="138"/>
        <end position="183"/>
    </location>
</feature>
<evidence type="ECO:0000259" key="2">
    <source>
        <dbReference type="PROSITE" id="PS50112"/>
    </source>
</evidence>
<dbReference type="InterPro" id="IPR001610">
    <property type="entry name" value="PAC"/>
</dbReference>
<keyword evidence="7" id="KW-1185">Reference proteome</keyword>
<dbReference type="SMART" id="SM00052">
    <property type="entry name" value="EAL"/>
    <property type="match status" value="1"/>
</dbReference>
<dbReference type="OrthoDB" id="7251575at2"/>
<gene>
    <name evidence="6" type="ORF">CU669_08045</name>
</gene>